<feature type="signal peptide" evidence="1">
    <location>
        <begin position="1"/>
        <end position="23"/>
    </location>
</feature>
<feature type="chain" id="PRO_5046900676" description="Haem-binding uptake Tiki superfamily ChaN domain-containing protein" evidence="1">
    <location>
        <begin position="24"/>
        <end position="332"/>
    </location>
</feature>
<organism evidence="2 3">
    <name type="scientific">Shewanella electrica</name>
    <dbReference type="NCBI Taxonomy" id="515560"/>
    <lineage>
        <taxon>Bacteria</taxon>
        <taxon>Pseudomonadati</taxon>
        <taxon>Pseudomonadota</taxon>
        <taxon>Gammaproteobacteria</taxon>
        <taxon>Alteromonadales</taxon>
        <taxon>Shewanellaceae</taxon>
        <taxon>Shewanella</taxon>
    </lineage>
</organism>
<sequence length="332" mass="37231">MNTRWSGFFCGLMLLCCSPISVAEQSEPQPVNELLAQQLADGKLVALGDVHGSPLIVQQLLAFLAEPQHWQQVDDIAVEFGNSRYQAVADRYVVDGAAMDLSQVRPIWRDTLYFMAWQYDVYEQLVQQLRQWNQTRTHKVRLVLAEPPLDWSSLTAQGWQQQVAQREQGYVQIITQQVLQPKRRGILLFGTFHMMKQPVVMQNGESFSSLVALLRQQQDADIYTVWPRIAGDKVSAQATAPYLLPLASSALGAQPFSHITARVGGSEPALLRDVADAYQFLASTARKAPYSHAALTDTVWHQELQRRAAIVGGRSGQQIQQWLTQHAITAPK</sequence>
<comment type="caution">
    <text evidence="2">The sequence shown here is derived from an EMBL/GenBank/DDBJ whole genome shotgun (WGS) entry which is preliminary data.</text>
</comment>
<proteinExistence type="predicted"/>
<name>A0ABT2FMJ5_9GAMM</name>
<protein>
    <recommendedName>
        <fullName evidence="4">Haem-binding uptake Tiki superfamily ChaN domain-containing protein</fullName>
    </recommendedName>
</protein>
<dbReference type="RefSeq" id="WP_238897033.1">
    <property type="nucleotide sequence ID" value="NZ_JAKOGG010000010.1"/>
</dbReference>
<keyword evidence="1" id="KW-0732">Signal</keyword>
<evidence type="ECO:0000313" key="2">
    <source>
        <dbReference type="EMBL" id="MCS4557557.1"/>
    </source>
</evidence>
<evidence type="ECO:0008006" key="4">
    <source>
        <dbReference type="Google" id="ProtNLM"/>
    </source>
</evidence>
<reference evidence="3" key="1">
    <citation type="submission" date="2023-07" db="EMBL/GenBank/DDBJ databases">
        <title>Shewanella mangrovi sp. nov., an acetaldehyde- degrading bacterium isolated from mangrove sediment.</title>
        <authorList>
            <person name="Liu Y."/>
        </authorList>
    </citation>
    <scope>NUCLEOTIDE SEQUENCE [LARGE SCALE GENOMIC DNA]</scope>
    <source>
        <strain evidence="3">C32</strain>
    </source>
</reference>
<keyword evidence="3" id="KW-1185">Reference proteome</keyword>
<dbReference type="Proteomes" id="UP001201549">
    <property type="component" value="Unassembled WGS sequence"/>
</dbReference>
<accession>A0ABT2FMJ5</accession>
<dbReference type="SUPFAM" id="SSF159501">
    <property type="entry name" value="EreA/ChaN-like"/>
    <property type="match status" value="1"/>
</dbReference>
<gene>
    <name evidence="2" type="ORF">L9G74_13985</name>
</gene>
<dbReference type="EMBL" id="JAKOGG010000010">
    <property type="protein sequence ID" value="MCS4557557.1"/>
    <property type="molecule type" value="Genomic_DNA"/>
</dbReference>
<evidence type="ECO:0000256" key="1">
    <source>
        <dbReference type="SAM" id="SignalP"/>
    </source>
</evidence>
<evidence type="ECO:0000313" key="3">
    <source>
        <dbReference type="Proteomes" id="UP001201549"/>
    </source>
</evidence>